<evidence type="ECO:0000313" key="11">
    <source>
        <dbReference type="Proteomes" id="UP000199706"/>
    </source>
</evidence>
<feature type="signal peptide" evidence="8">
    <location>
        <begin position="1"/>
        <end position="30"/>
    </location>
</feature>
<name>A0A1G8NN22_9BURK</name>
<dbReference type="GO" id="GO:0005506">
    <property type="term" value="F:iron ion binding"/>
    <property type="evidence" value="ECO:0007669"/>
    <property type="project" value="InterPro"/>
</dbReference>
<dbReference type="PIRSF" id="PIRSF000018">
    <property type="entry name" value="Mb_ADH_cyt_c"/>
    <property type="match status" value="1"/>
</dbReference>
<evidence type="ECO:0000256" key="8">
    <source>
        <dbReference type="SAM" id="SignalP"/>
    </source>
</evidence>
<dbReference type="Pfam" id="PF00034">
    <property type="entry name" value="Cytochrom_C"/>
    <property type="match status" value="2"/>
</dbReference>
<dbReference type="PRINTS" id="PR00605">
    <property type="entry name" value="CYTCHROMECIC"/>
</dbReference>
<keyword evidence="8" id="KW-0732">Signal</keyword>
<dbReference type="RefSeq" id="WP_090695900.1">
    <property type="nucleotide sequence ID" value="NZ_CADERL010000010.1"/>
</dbReference>
<dbReference type="GO" id="GO:0020037">
    <property type="term" value="F:heme binding"/>
    <property type="evidence" value="ECO:0007669"/>
    <property type="project" value="InterPro"/>
</dbReference>
<dbReference type="PROSITE" id="PS51257">
    <property type="entry name" value="PROKAR_LIPOPROTEIN"/>
    <property type="match status" value="1"/>
</dbReference>
<dbReference type="InterPro" id="IPR036909">
    <property type="entry name" value="Cyt_c-like_dom_sf"/>
</dbReference>
<dbReference type="EMBL" id="FNCJ01000036">
    <property type="protein sequence ID" value="SDI81537.1"/>
    <property type="molecule type" value="Genomic_DNA"/>
</dbReference>
<feature type="domain" description="Cytochrome c" evidence="9">
    <location>
        <begin position="199"/>
        <end position="306"/>
    </location>
</feature>
<keyword evidence="5 7" id="KW-0408">Iron</keyword>
<feature type="binding site" description="axial binding residue" evidence="7">
    <location>
        <position position="218"/>
    </location>
    <ligand>
        <name>heme c</name>
        <dbReference type="ChEBI" id="CHEBI:61717"/>
        <label>2</label>
    </ligand>
    <ligandPart>
        <name>Fe</name>
        <dbReference type="ChEBI" id="CHEBI:18248"/>
    </ligandPart>
</feature>
<dbReference type="PROSITE" id="PS51007">
    <property type="entry name" value="CYTC"/>
    <property type="match status" value="3"/>
</dbReference>
<evidence type="ECO:0000256" key="2">
    <source>
        <dbReference type="ARBA" id="ARBA00022617"/>
    </source>
</evidence>
<feature type="chain" id="PRO_5011557739" evidence="8">
    <location>
        <begin position="31"/>
        <end position="427"/>
    </location>
</feature>
<dbReference type="PANTHER" id="PTHR35008:SF4">
    <property type="entry name" value="BLL4482 PROTEIN"/>
    <property type="match status" value="1"/>
</dbReference>
<feature type="binding site" description="covalent" evidence="6">
    <location>
        <position position="214"/>
    </location>
    <ligand>
        <name>heme c</name>
        <dbReference type="ChEBI" id="CHEBI:61717"/>
        <label>2</label>
    </ligand>
</feature>
<keyword evidence="2 6" id="KW-0349">Heme</keyword>
<evidence type="ECO:0000256" key="3">
    <source>
        <dbReference type="ARBA" id="ARBA00022723"/>
    </source>
</evidence>
<proteinExistence type="predicted"/>
<dbReference type="InterPro" id="IPR014353">
    <property type="entry name" value="Membr-bd_ADH_cyt_c"/>
</dbReference>
<feature type="binding site" description="covalent" evidence="6">
    <location>
        <position position="72"/>
    </location>
    <ligand>
        <name>heme c</name>
        <dbReference type="ChEBI" id="CHEBI:61717"/>
        <label>1</label>
    </ligand>
</feature>
<evidence type="ECO:0000313" key="10">
    <source>
        <dbReference type="EMBL" id="SDI81537.1"/>
    </source>
</evidence>
<dbReference type="InterPro" id="IPR051459">
    <property type="entry name" value="Cytochrome_c-type_DH"/>
</dbReference>
<dbReference type="InterPro" id="IPR008168">
    <property type="entry name" value="Cyt_C_IC"/>
</dbReference>
<gene>
    <name evidence="10" type="ORF">SAMN05216466_1366</name>
</gene>
<dbReference type="GO" id="GO:0016614">
    <property type="term" value="F:oxidoreductase activity, acting on CH-OH group of donors"/>
    <property type="evidence" value="ECO:0007669"/>
    <property type="project" value="InterPro"/>
</dbReference>
<feature type="binding site" description="covalent" evidence="6">
    <location>
        <position position="334"/>
    </location>
    <ligand>
        <name>heme c</name>
        <dbReference type="ChEBI" id="CHEBI:61717"/>
        <label>3</label>
    </ligand>
</feature>
<dbReference type="SUPFAM" id="SSF46626">
    <property type="entry name" value="Cytochrome c"/>
    <property type="match status" value="3"/>
</dbReference>
<evidence type="ECO:0000256" key="1">
    <source>
        <dbReference type="ARBA" id="ARBA00022448"/>
    </source>
</evidence>
<sequence>MTSRFQTSLTLRRIALVLSVALLSSCGQQHDDTSAAALTVSPANTPADLQNAAADQLARGRYLVKAADCAACHTSADGAPFAGGVELASPFGTFYGTNITPDKDHGIGKWSAGDFYKALHDGVTPDGQLYPAMPYTSYRQISRADSDAMYAWLMAQKPAAVPNREPKLSFPFNMRFAVRFWDMLFLKDALPDASKGASADWNRGRYLVSALGHCAECHTSRGTFGQLDHALPLGGGALGRVVAPDITPKGLAARGWTAVDLQTFFASGIAPQGSAFSEMYPVVHLSSQYLSHDDLRAMTTYLLGDQPPAPEPLQSVSADAAQLAAGRNVYLAVCAGCHGRDGEGKPHVAVPMHGNSTVRQSDPHNLIVAMLDGIGAQDFPGLERMQEMPGFAGQLSDAELAQLASYLRATWGGQPANVTADAVKALR</sequence>
<evidence type="ECO:0000256" key="5">
    <source>
        <dbReference type="ARBA" id="ARBA00023004"/>
    </source>
</evidence>
<keyword evidence="3 7" id="KW-0479">Metal-binding</keyword>
<feature type="binding site" description="axial binding residue" evidence="7">
    <location>
        <position position="73"/>
    </location>
    <ligand>
        <name>heme c</name>
        <dbReference type="ChEBI" id="CHEBI:61717"/>
        <label>1</label>
    </ligand>
    <ligandPart>
        <name>Fe</name>
        <dbReference type="ChEBI" id="CHEBI:18248"/>
    </ligandPart>
</feature>
<dbReference type="PANTHER" id="PTHR35008">
    <property type="entry name" value="BLL4482 PROTEIN-RELATED"/>
    <property type="match status" value="1"/>
</dbReference>
<dbReference type="Proteomes" id="UP000199706">
    <property type="component" value="Unassembled WGS sequence"/>
</dbReference>
<accession>A0A1G8NN22</accession>
<dbReference type="GO" id="GO:0009055">
    <property type="term" value="F:electron transfer activity"/>
    <property type="evidence" value="ECO:0007669"/>
    <property type="project" value="InterPro"/>
</dbReference>
<feature type="binding site" description="covalent" evidence="6">
    <location>
        <position position="217"/>
    </location>
    <ligand>
        <name>heme c</name>
        <dbReference type="ChEBI" id="CHEBI:61717"/>
        <label>2</label>
    </ligand>
</feature>
<feature type="domain" description="Cytochrome c" evidence="9">
    <location>
        <begin position="55"/>
        <end position="157"/>
    </location>
</feature>
<evidence type="ECO:0000256" key="6">
    <source>
        <dbReference type="PIRSR" id="PIRSR000018-50"/>
    </source>
</evidence>
<keyword evidence="4" id="KW-0249">Electron transport</keyword>
<protein>
    <submittedName>
        <fullName evidence="10">Cytochrome c, mono-and diheme variants</fullName>
    </submittedName>
</protein>
<keyword evidence="1" id="KW-0813">Transport</keyword>
<reference evidence="10 11" key="1">
    <citation type="submission" date="2016-10" db="EMBL/GenBank/DDBJ databases">
        <authorList>
            <person name="de Groot N.N."/>
        </authorList>
    </citation>
    <scope>NUCLEOTIDE SEQUENCE [LARGE SCALE GENOMIC DNA]</scope>
    <source>
        <strain evidence="10 11">LMG 2247</strain>
    </source>
</reference>
<dbReference type="Gene3D" id="1.10.760.10">
    <property type="entry name" value="Cytochrome c-like domain"/>
    <property type="match status" value="3"/>
</dbReference>
<dbReference type="InterPro" id="IPR009056">
    <property type="entry name" value="Cyt_c-like_dom"/>
</dbReference>
<dbReference type="OrthoDB" id="9809720at2"/>
<feature type="binding site" description="axial binding residue" evidence="7">
    <location>
        <position position="338"/>
    </location>
    <ligand>
        <name>heme c</name>
        <dbReference type="ChEBI" id="CHEBI:61717"/>
        <label>3</label>
    </ligand>
    <ligandPart>
        <name>Fe</name>
        <dbReference type="ChEBI" id="CHEBI:18248"/>
    </ligandPart>
</feature>
<evidence type="ECO:0000256" key="7">
    <source>
        <dbReference type="PIRSR" id="PIRSR000018-51"/>
    </source>
</evidence>
<evidence type="ECO:0000259" key="9">
    <source>
        <dbReference type="PROSITE" id="PS51007"/>
    </source>
</evidence>
<dbReference type="GO" id="GO:0016020">
    <property type="term" value="C:membrane"/>
    <property type="evidence" value="ECO:0007669"/>
    <property type="project" value="InterPro"/>
</dbReference>
<feature type="binding site" description="covalent" evidence="6">
    <location>
        <position position="337"/>
    </location>
    <ligand>
        <name>heme c</name>
        <dbReference type="ChEBI" id="CHEBI:61717"/>
        <label>3</label>
    </ligand>
</feature>
<comment type="cofactor">
    <cofactor evidence="6">
        <name>heme c</name>
        <dbReference type="ChEBI" id="CHEBI:61717"/>
    </cofactor>
    <text evidence="6">Binds 3 heme c groups covalently per subunit.</text>
</comment>
<organism evidence="10 11">
    <name type="scientific">Paraburkholderia phenazinium</name>
    <dbReference type="NCBI Taxonomy" id="60549"/>
    <lineage>
        <taxon>Bacteria</taxon>
        <taxon>Pseudomonadati</taxon>
        <taxon>Pseudomonadota</taxon>
        <taxon>Betaproteobacteria</taxon>
        <taxon>Burkholderiales</taxon>
        <taxon>Burkholderiaceae</taxon>
        <taxon>Paraburkholderia</taxon>
    </lineage>
</organism>
<dbReference type="AlphaFoldDB" id="A0A1G8NN22"/>
<evidence type="ECO:0000256" key="4">
    <source>
        <dbReference type="ARBA" id="ARBA00022982"/>
    </source>
</evidence>
<feature type="binding site" description="covalent" evidence="6">
    <location>
        <position position="69"/>
    </location>
    <ligand>
        <name>heme c</name>
        <dbReference type="ChEBI" id="CHEBI:61717"/>
        <label>1</label>
    </ligand>
</feature>
<feature type="domain" description="Cytochrome c" evidence="9">
    <location>
        <begin position="321"/>
        <end position="411"/>
    </location>
</feature>